<dbReference type="Proteomes" id="UP000007058">
    <property type="component" value="Chromosome"/>
</dbReference>
<dbReference type="EMBL" id="AP007255">
    <property type="protein sequence ID" value="BAE52899.1"/>
    <property type="molecule type" value="Genomic_DNA"/>
</dbReference>
<name>Q2VZS6_PARM1</name>
<dbReference type="OrthoDB" id="154490at2"/>
<dbReference type="InterPro" id="IPR002877">
    <property type="entry name" value="RNA_MeTrfase_FtsJ_dom"/>
</dbReference>
<sequence>MSSGFTAYLAAPGFEADLRVELGEISAEYGRLMLSPGPAKPAAWAQNIWLAPQVLEVASIGEAAKALKAIQRNWWPYEFHLHRRTALLVDKLPKVSAKPIPFGTPAPTAPLGAFTWMDEGHVLASAQCSSPFPNGEPVFVEDRVTPPSRAYLKLWEALTLAGEMPGPGQTCVDLGACPGGWTWVLASTGARVISVDKAPLAPNVAAMPNVEVRQGSAFGIEPSEIGPVDWLCSDVICYPERLLRLVERWIKAGLARNFICTLKFQGETDHQTARAFAAIPGSRLLHLSHNKHELTWMRLATLCPWE</sequence>
<dbReference type="InterPro" id="IPR029063">
    <property type="entry name" value="SAM-dependent_MTases_sf"/>
</dbReference>
<dbReference type="KEGG" id="mag:amb4095"/>
<evidence type="ECO:0000259" key="1">
    <source>
        <dbReference type="Pfam" id="PF01728"/>
    </source>
</evidence>
<dbReference type="GO" id="GO:0008168">
    <property type="term" value="F:methyltransferase activity"/>
    <property type="evidence" value="ECO:0007669"/>
    <property type="project" value="UniProtKB-KW"/>
</dbReference>
<dbReference type="STRING" id="342108.amb4095"/>
<gene>
    <name evidence="2" type="ordered locus">amb4095</name>
</gene>
<proteinExistence type="predicted"/>
<dbReference type="RefSeq" id="WP_011386445.1">
    <property type="nucleotide sequence ID" value="NC_007626.1"/>
</dbReference>
<reference evidence="2 3" key="1">
    <citation type="journal article" date="2005" name="DNA Res.">
        <title>Complete genome sequence of the facultative anaerobic magnetotactic bacterium Magnetospirillum sp. strain AMB-1.</title>
        <authorList>
            <person name="Matsunaga T."/>
            <person name="Okamura Y."/>
            <person name="Fukuda Y."/>
            <person name="Wahyudi A.T."/>
            <person name="Murase Y."/>
            <person name="Takeyama H."/>
        </authorList>
    </citation>
    <scope>NUCLEOTIDE SEQUENCE [LARGE SCALE GENOMIC DNA]</scope>
    <source>
        <strain evidence="3">ATCC 700264 / AMB-1</strain>
    </source>
</reference>
<keyword evidence="3" id="KW-1185">Reference proteome</keyword>
<dbReference type="GO" id="GO:0032259">
    <property type="term" value="P:methylation"/>
    <property type="evidence" value="ECO:0007669"/>
    <property type="project" value="UniProtKB-KW"/>
</dbReference>
<evidence type="ECO:0000313" key="3">
    <source>
        <dbReference type="Proteomes" id="UP000007058"/>
    </source>
</evidence>
<dbReference type="HOGENOM" id="CLU_051814_0_0_5"/>
<organism evidence="2 3">
    <name type="scientific">Paramagnetospirillum magneticum (strain ATCC 700264 / AMB-1)</name>
    <name type="common">Magnetospirillum magneticum</name>
    <dbReference type="NCBI Taxonomy" id="342108"/>
    <lineage>
        <taxon>Bacteria</taxon>
        <taxon>Pseudomonadati</taxon>
        <taxon>Pseudomonadota</taxon>
        <taxon>Alphaproteobacteria</taxon>
        <taxon>Rhodospirillales</taxon>
        <taxon>Magnetospirillaceae</taxon>
        <taxon>Paramagnetospirillum</taxon>
    </lineage>
</organism>
<dbReference type="PANTHER" id="PTHR37524:SF2">
    <property type="entry name" value="RIBOSOMAL RNA METHYLTRANSFERASE FTSJ DOMAIN-CONTAINING PROTEIN"/>
    <property type="match status" value="1"/>
</dbReference>
<keyword evidence="2" id="KW-0808">Transferase</keyword>
<dbReference type="PANTHER" id="PTHR37524">
    <property type="entry name" value="RIBOSOMAL RNA LARGE SUBUNIT METHYLTRANSFERASE M"/>
    <property type="match status" value="1"/>
</dbReference>
<dbReference type="CDD" id="cd02440">
    <property type="entry name" value="AdoMet_MTases"/>
    <property type="match status" value="1"/>
</dbReference>
<accession>Q2VZS6</accession>
<dbReference type="Gene3D" id="3.40.50.150">
    <property type="entry name" value="Vaccinia Virus protein VP39"/>
    <property type="match status" value="1"/>
</dbReference>
<dbReference type="SUPFAM" id="SSF53335">
    <property type="entry name" value="S-adenosyl-L-methionine-dependent methyltransferases"/>
    <property type="match status" value="1"/>
</dbReference>
<dbReference type="AlphaFoldDB" id="Q2VZS6"/>
<evidence type="ECO:0000313" key="2">
    <source>
        <dbReference type="EMBL" id="BAE52899.1"/>
    </source>
</evidence>
<keyword evidence="2" id="KW-0489">Methyltransferase</keyword>
<dbReference type="Pfam" id="PF01728">
    <property type="entry name" value="FtsJ"/>
    <property type="match status" value="1"/>
</dbReference>
<feature type="domain" description="Ribosomal RNA methyltransferase FtsJ" evidence="1">
    <location>
        <begin position="148"/>
        <end position="236"/>
    </location>
</feature>
<protein>
    <submittedName>
        <fullName evidence="2">Predicted SAM-dependent methyltransferase</fullName>
    </submittedName>
</protein>